<evidence type="ECO:0000313" key="3">
    <source>
        <dbReference type="RefSeq" id="XP_010916705.1"/>
    </source>
</evidence>
<dbReference type="PROSITE" id="PS50181">
    <property type="entry name" value="FBOX"/>
    <property type="match status" value="1"/>
</dbReference>
<dbReference type="SMART" id="SM00256">
    <property type="entry name" value="FBOX"/>
    <property type="match status" value="1"/>
</dbReference>
<dbReference type="AlphaFoldDB" id="A0A6I9QXN6"/>
<dbReference type="Pfam" id="PF08268">
    <property type="entry name" value="FBA_3"/>
    <property type="match status" value="1"/>
</dbReference>
<name>A0A6I9QXN6_ELAGV</name>
<dbReference type="RefSeq" id="XP_010916705.1">
    <property type="nucleotide sequence ID" value="XM_010918403.3"/>
</dbReference>
<dbReference type="OrthoDB" id="757939at2759"/>
<dbReference type="GeneID" id="105041430"/>
<reference evidence="3 4" key="1">
    <citation type="submission" date="2025-04" db="UniProtKB">
        <authorList>
            <consortium name="RefSeq"/>
        </authorList>
    </citation>
    <scope>IDENTIFICATION</scope>
</reference>
<dbReference type="InterPro" id="IPR017451">
    <property type="entry name" value="F-box-assoc_interact_dom"/>
</dbReference>
<sequence>MARENSRIKMRLQIENAPRDILFSILKRLPLKSVLRFCCVSKYWFNVIMDPDFRILHFFQSPSEPTALILSQRKLLRENVVSMSPLNRKHHKVHVSDNAISHMVGSHPFNLVGTCNGLLCFTSFNQGESIYVGNPITRELVTLPKPPKIASPEPCTLVYGFGFDCLTKKYKVVRIFYPTPSVQQRFIFENLETHMTAEVYTLGATGSWKAVQGFNRHPFGQPVFANGAIHWVVHPRFLLGHRNHRIISFDISKDEFIATPHPVFASTFSIAELRGCLSVADIMSDLIRVWVLKDHITNHWEQEYIVPINHPRSLDGRFPRLISIYEQNEVLLIWLQDGLYSYEPRTLRRKMLKISGFPTWLDWEVCSSFRGSLVPLGAYCDNGCGEKDAAYFVSDMELYSRPISALVCEQENVGRSKALITCFSKNQMLVD</sequence>
<dbReference type="KEGG" id="egu:105041430"/>
<dbReference type="PANTHER" id="PTHR31672:SF13">
    <property type="entry name" value="F-BOX PROTEIN CPR30-LIKE"/>
    <property type="match status" value="1"/>
</dbReference>
<organism evidence="2 3">
    <name type="scientific">Elaeis guineensis var. tenera</name>
    <name type="common">Oil palm</name>
    <dbReference type="NCBI Taxonomy" id="51953"/>
    <lineage>
        <taxon>Eukaryota</taxon>
        <taxon>Viridiplantae</taxon>
        <taxon>Streptophyta</taxon>
        <taxon>Embryophyta</taxon>
        <taxon>Tracheophyta</taxon>
        <taxon>Spermatophyta</taxon>
        <taxon>Magnoliopsida</taxon>
        <taxon>Liliopsida</taxon>
        <taxon>Arecaceae</taxon>
        <taxon>Arecoideae</taxon>
        <taxon>Cocoseae</taxon>
        <taxon>Elaeidinae</taxon>
        <taxon>Elaeis</taxon>
    </lineage>
</organism>
<dbReference type="InterPro" id="IPR001810">
    <property type="entry name" value="F-box_dom"/>
</dbReference>
<proteinExistence type="predicted"/>
<feature type="domain" description="F-box" evidence="1">
    <location>
        <begin position="11"/>
        <end position="56"/>
    </location>
</feature>
<dbReference type="RefSeq" id="XP_010916706.1">
    <property type="nucleotide sequence ID" value="XM_010918404.3"/>
</dbReference>
<dbReference type="Gene3D" id="1.20.1280.50">
    <property type="match status" value="1"/>
</dbReference>
<dbReference type="InterPro" id="IPR013187">
    <property type="entry name" value="F-box-assoc_dom_typ3"/>
</dbReference>
<protein>
    <submittedName>
        <fullName evidence="3 4">F-box protein At3g07870</fullName>
    </submittedName>
</protein>
<dbReference type="InterPro" id="IPR036047">
    <property type="entry name" value="F-box-like_dom_sf"/>
</dbReference>
<dbReference type="PANTHER" id="PTHR31672">
    <property type="entry name" value="BNACNNG10540D PROTEIN"/>
    <property type="match status" value="1"/>
</dbReference>
<gene>
    <name evidence="3 4" type="primary">LOC105041430</name>
</gene>
<dbReference type="SUPFAM" id="SSF81383">
    <property type="entry name" value="F-box domain"/>
    <property type="match status" value="1"/>
</dbReference>
<dbReference type="Pfam" id="PF00646">
    <property type="entry name" value="F-box"/>
    <property type="match status" value="1"/>
</dbReference>
<dbReference type="InterPro" id="IPR050796">
    <property type="entry name" value="SCF_F-box_component"/>
</dbReference>
<evidence type="ECO:0000313" key="2">
    <source>
        <dbReference type="Proteomes" id="UP000504607"/>
    </source>
</evidence>
<evidence type="ECO:0000259" key="1">
    <source>
        <dbReference type="PROSITE" id="PS50181"/>
    </source>
</evidence>
<dbReference type="Proteomes" id="UP000504607">
    <property type="component" value="Chromosome 3"/>
</dbReference>
<keyword evidence="2" id="KW-1185">Reference proteome</keyword>
<accession>A0A6I9QXN6</accession>
<evidence type="ECO:0000313" key="4">
    <source>
        <dbReference type="RefSeq" id="XP_010916706.1"/>
    </source>
</evidence>
<dbReference type="NCBIfam" id="TIGR01640">
    <property type="entry name" value="F_box_assoc_1"/>
    <property type="match status" value="1"/>
</dbReference>